<proteinExistence type="inferred from homology"/>
<dbReference type="InterPro" id="IPR036279">
    <property type="entry name" value="5-3_exonuclease_C_sf"/>
</dbReference>
<evidence type="ECO:0000256" key="10">
    <source>
        <dbReference type="ARBA" id="ARBA00024702"/>
    </source>
</evidence>
<feature type="binding site" evidence="12">
    <location>
        <position position="175"/>
    </location>
    <ligand>
        <name>Mg(2+)</name>
        <dbReference type="ChEBI" id="CHEBI:18420"/>
        <label>2</label>
    </ligand>
</feature>
<dbReference type="InterPro" id="IPR023426">
    <property type="entry name" value="Flap_endonuc"/>
</dbReference>
<feature type="binding site" evidence="12">
    <location>
        <position position="236"/>
    </location>
    <ligand>
        <name>Mg(2+)</name>
        <dbReference type="ChEBI" id="CHEBI:18420"/>
        <label>2</label>
    </ligand>
</feature>
<dbReference type="SMART" id="SM00485">
    <property type="entry name" value="XPGN"/>
    <property type="match status" value="1"/>
</dbReference>
<evidence type="ECO:0000259" key="13">
    <source>
        <dbReference type="SMART" id="SM00475"/>
    </source>
</evidence>
<dbReference type="PATRIC" id="fig|1839936.3.peg.563"/>
<keyword evidence="18" id="KW-1185">Reference proteome</keyword>
<evidence type="ECO:0000259" key="14">
    <source>
        <dbReference type="SMART" id="SM00484"/>
    </source>
</evidence>
<dbReference type="InterPro" id="IPR006086">
    <property type="entry name" value="XPG-I_dom"/>
</dbReference>
<dbReference type="GO" id="GO:0008409">
    <property type="term" value="F:5'-3' exonuclease activity"/>
    <property type="evidence" value="ECO:0007669"/>
    <property type="project" value="UniProtKB-UniRule"/>
</dbReference>
<comment type="function">
    <text evidence="12">Structure-specific nuclease with 5'-flap endonuclease and 5'-3' exonuclease activities involved in DNA replication and repair. During DNA replication, cleaves the 5'-overhanging flap structure that is generated by displacement synthesis when DNA polymerase encounters the 5'-end of a downstream Okazaki fragment. Binds the unpaired 3'-DNA end and kinks the DNA to facilitate 5' cleavage specificity. Cleaves one nucleotide into the double-stranded DNA from the junction in flap DNA, leaving a nick for ligation. Also involved in the base excision repair (BER) pathway. Acts as a genome stabilization factor that prevents flaps from equilibrating into structurs that lead to duplications and deletions. Also possesses 5'-3' exonuclease activity on nicked or gapped double-stranded DNA.</text>
</comment>
<keyword evidence="2 12" id="KW-0540">Nuclease</keyword>
<dbReference type="InterPro" id="IPR019973">
    <property type="entry name" value="Flap_endonuc_arc"/>
</dbReference>
<feature type="binding site" evidence="12">
    <location>
        <position position="154"/>
    </location>
    <ligand>
        <name>Mg(2+)</name>
        <dbReference type="ChEBI" id="CHEBI:18420"/>
        <label>1</label>
    </ligand>
</feature>
<accession>A0A1F2P5L4</accession>
<feature type="domain" description="5'-3' exonuclease" evidence="13">
    <location>
        <begin position="22"/>
        <end position="317"/>
    </location>
</feature>
<evidence type="ECO:0000256" key="2">
    <source>
        <dbReference type="ARBA" id="ARBA00022722"/>
    </source>
</evidence>
<dbReference type="Gene3D" id="1.10.150.20">
    <property type="entry name" value="5' to 3' exonuclease, C-terminal subdomain"/>
    <property type="match status" value="1"/>
</dbReference>
<comment type="caution">
    <text evidence="12">Lacks conserved residue(s) required for the propagation of feature annotation.</text>
</comment>
<evidence type="ECO:0000256" key="4">
    <source>
        <dbReference type="ARBA" id="ARBA00022759"/>
    </source>
</evidence>
<protein>
    <recommendedName>
        <fullName evidence="12">Flap endonuclease 1</fullName>
        <shortName evidence="12">FEN-1</shortName>
        <ecNumber evidence="12">3.1.-.-</ecNumber>
    </recommendedName>
    <alternativeName>
        <fullName evidence="12">Flap structure-specific endonuclease 1</fullName>
    </alternativeName>
</protein>
<dbReference type="PANTHER" id="PTHR11081">
    <property type="entry name" value="FLAP ENDONUCLEASE FAMILY MEMBER"/>
    <property type="match status" value="1"/>
</dbReference>
<feature type="binding site" evidence="12">
    <location>
        <position position="27"/>
    </location>
    <ligand>
        <name>Mg(2+)</name>
        <dbReference type="ChEBI" id="CHEBI:18420"/>
        <label>1</label>
    </ligand>
</feature>
<dbReference type="CDD" id="cd09903">
    <property type="entry name" value="H3TH_FEN1-Arc"/>
    <property type="match status" value="1"/>
</dbReference>
<dbReference type="SUPFAM" id="SSF88723">
    <property type="entry name" value="PIN domain-like"/>
    <property type="match status" value="1"/>
</dbReference>
<evidence type="ECO:0000313" key="18">
    <source>
        <dbReference type="Proteomes" id="UP000185779"/>
    </source>
</evidence>
<reference evidence="16" key="2">
    <citation type="journal article" date="2020" name="mSystems">
        <title>Genome- and Community-Level Interaction Insights into Carbon Utilization and Element Cycling Functions of Hydrothermarchaeota in Hydrothermal Sediment.</title>
        <authorList>
            <person name="Zhou Z."/>
            <person name="Liu Y."/>
            <person name="Xu W."/>
            <person name="Pan J."/>
            <person name="Luo Z.H."/>
            <person name="Li M."/>
        </authorList>
    </citation>
    <scope>NUCLEOTIDE SEQUENCE [LARGE SCALE GENOMIC DNA]</scope>
    <source>
        <strain evidence="16">HyVt-386</strain>
    </source>
</reference>
<dbReference type="InterPro" id="IPR006084">
    <property type="entry name" value="XPG/Rad2"/>
</dbReference>
<dbReference type="InterPro" id="IPR008918">
    <property type="entry name" value="HhH2"/>
</dbReference>
<gene>
    <name evidence="12 16" type="primary">fen</name>
    <name evidence="16" type="ORF">ENI32_05830</name>
    <name evidence="17" type="ORF">SBU_000556</name>
</gene>
<keyword evidence="3 12" id="KW-0479">Metal-binding</keyword>
<evidence type="ECO:0000256" key="8">
    <source>
        <dbReference type="ARBA" id="ARBA00022842"/>
    </source>
</evidence>
<dbReference type="Proteomes" id="UP000885936">
    <property type="component" value="Unassembled WGS sequence"/>
</dbReference>
<feature type="binding site" evidence="12">
    <location>
        <position position="152"/>
    </location>
    <ligand>
        <name>Mg(2+)</name>
        <dbReference type="ChEBI" id="CHEBI:18420"/>
        <label>1</label>
    </ligand>
</feature>
<dbReference type="STRING" id="1839936.SBU_000556"/>
<keyword evidence="7 12" id="KW-0269">Exonuclease</keyword>
<dbReference type="GO" id="GO:0043137">
    <property type="term" value="P:DNA replication, removal of RNA primer"/>
    <property type="evidence" value="ECO:0007669"/>
    <property type="project" value="UniProtKB-UniRule"/>
</dbReference>
<evidence type="ECO:0000256" key="9">
    <source>
        <dbReference type="ARBA" id="ARBA00023204"/>
    </source>
</evidence>
<evidence type="ECO:0000313" key="17">
    <source>
        <dbReference type="EMBL" id="OFV66589.1"/>
    </source>
</evidence>
<dbReference type="SUPFAM" id="SSF47807">
    <property type="entry name" value="5' to 3' exonuclease, C-terminal subdomain"/>
    <property type="match status" value="1"/>
</dbReference>
<dbReference type="InterPro" id="IPR002421">
    <property type="entry name" value="5-3_exonuclease"/>
</dbReference>
<dbReference type="NCBIfam" id="TIGR03674">
    <property type="entry name" value="fen_arch"/>
    <property type="match status" value="1"/>
</dbReference>
<dbReference type="Pfam" id="PF00867">
    <property type="entry name" value="XPG_I"/>
    <property type="match status" value="1"/>
</dbReference>
<keyword evidence="8 12" id="KW-0460">Magnesium</keyword>
<dbReference type="PANTHER" id="PTHR11081:SF9">
    <property type="entry name" value="FLAP ENDONUCLEASE 1"/>
    <property type="match status" value="1"/>
</dbReference>
<keyword evidence="9 12" id="KW-0234">DNA repair</keyword>
<evidence type="ECO:0000256" key="3">
    <source>
        <dbReference type="ARBA" id="ARBA00022723"/>
    </source>
</evidence>
<organism evidence="17 18">
    <name type="scientific">Candidatus Syntropharchaeum butanivorans</name>
    <dbReference type="NCBI Taxonomy" id="1839936"/>
    <lineage>
        <taxon>Archaea</taxon>
        <taxon>Methanobacteriati</taxon>
        <taxon>Methanobacteriota</taxon>
        <taxon>Stenosarchaea group</taxon>
        <taxon>Methanomicrobia</taxon>
        <taxon>Methanosarcinales</taxon>
        <taxon>ANME-2 cluster</taxon>
        <taxon>Candidatus Syntropharchaeum</taxon>
    </lineage>
</organism>
<name>A0A1F2P5L4_9EURY</name>
<evidence type="ECO:0000313" key="16">
    <source>
        <dbReference type="EMBL" id="HEC57383.1"/>
    </source>
</evidence>
<keyword evidence="4 12" id="KW-0255">Endonuclease</keyword>
<dbReference type="InterPro" id="IPR029060">
    <property type="entry name" value="PIN-like_dom_sf"/>
</dbReference>
<evidence type="ECO:0000256" key="1">
    <source>
        <dbReference type="ARBA" id="ARBA00022705"/>
    </source>
</evidence>
<dbReference type="SMART" id="SM00279">
    <property type="entry name" value="HhH2"/>
    <property type="match status" value="1"/>
</dbReference>
<comment type="cofactor">
    <cofactor evidence="12">
        <name>Mg(2+)</name>
        <dbReference type="ChEBI" id="CHEBI:18420"/>
    </cofactor>
    <text evidence="12">Binds 2 magnesium ions per subunit. They probably participate in the reaction catalyzed by the enzyme. May bind an additional third magnesium ion after substrate binding.</text>
</comment>
<dbReference type="GO" id="GO:0006281">
    <property type="term" value="P:DNA repair"/>
    <property type="evidence" value="ECO:0007669"/>
    <property type="project" value="UniProtKB-UniRule"/>
</dbReference>
<dbReference type="EC" id="3.1.-.-" evidence="12"/>
<dbReference type="FunFam" id="3.40.50.1010:FF:000016">
    <property type="entry name" value="Flap endonuclease 1"/>
    <property type="match status" value="1"/>
</dbReference>
<dbReference type="EMBL" id="DRIE01000099">
    <property type="protein sequence ID" value="HEC57383.1"/>
    <property type="molecule type" value="Genomic_DNA"/>
</dbReference>
<sequence length="337" mass="38036">MGSDIGALFQREEVALSELRGMRIAIDGNNMIYQFLSNIRQADGTPLMDRNGKITSHLTGLIYRLTNLIEIGIRPIFVFDGKPPALKARTIEKRREIREVAEEKWEDAKLRGDKEAAMKYAKASARITPEIIADSKRLLDIMGIPYIDAPSEGEAQAAFLIKNGDADLVGSQDFDSLLFGADRLVRNLAITGKRKVPGKKIYLDVSPEIIDLERNLERLGITHEQLIDIAILVGTDFNEGVKGIGAKTALKLIKREGRIEKVLESLNLEIEGLEAVKSIFMRPEVRDDYTIGWREMDEEALLHFLCDLHDFSEDRIKKAISRLKSADQGQMRLDKWF</sequence>
<feature type="binding site" evidence="12">
    <location>
        <position position="80"/>
    </location>
    <ligand>
        <name>Mg(2+)</name>
        <dbReference type="ChEBI" id="CHEBI:18420"/>
        <label>1</label>
    </ligand>
</feature>
<dbReference type="Pfam" id="PF00752">
    <property type="entry name" value="XPG_N"/>
    <property type="match status" value="1"/>
</dbReference>
<feature type="domain" description="XPG N-terminal" evidence="15">
    <location>
        <begin position="1"/>
        <end position="101"/>
    </location>
</feature>
<evidence type="ECO:0000259" key="15">
    <source>
        <dbReference type="SMART" id="SM00485"/>
    </source>
</evidence>
<dbReference type="SMART" id="SM00484">
    <property type="entry name" value="XPGI"/>
    <property type="match status" value="1"/>
</dbReference>
<dbReference type="PRINTS" id="PR00853">
    <property type="entry name" value="XPGRADSUPER"/>
</dbReference>
<comment type="function">
    <text evidence="10">Structure-specific nuclease with 5'-flap endonuclease and 5'-3' exonuclease activities involved in DNA replication and repair. During DNA replication, cleaves the 5'-overhanging flap structure that is generated by displacement synthesis when DNA polymerase encounters the 5'-end of a downstream Okazaki fragment. Binds the unpaired 3'-DNA end and kinks the DNA to facilitate 5' cleavage specificity. Cleaves one nucleotide into the double-stranded DNA from the junction in flap DNA, leaving a nick for ligation. Also involved in the base excision repair (BER) pathway. Acts as a genome stabilization factor that prevents flaps from equilibrating into structures that lead to duplications and deletions. Also possesses 5'-3' exonuclease activity on nicked or gapped double-stranded DNA.</text>
</comment>
<dbReference type="SMART" id="SM00475">
    <property type="entry name" value="53EXOc"/>
    <property type="match status" value="1"/>
</dbReference>
<comment type="similarity">
    <text evidence="12">Belongs to the XPG/RAD2 endonuclease family. FEN1 subfamily.</text>
</comment>
<dbReference type="InterPro" id="IPR006085">
    <property type="entry name" value="XPG_DNA_repair_N"/>
</dbReference>
<dbReference type="GO" id="GO:0003677">
    <property type="term" value="F:DNA binding"/>
    <property type="evidence" value="ECO:0007669"/>
    <property type="project" value="UniProtKB-UniRule"/>
</dbReference>
<evidence type="ECO:0000256" key="5">
    <source>
        <dbReference type="ARBA" id="ARBA00022763"/>
    </source>
</evidence>
<feature type="region of interest" description="N-domain" evidence="12">
    <location>
        <begin position="1"/>
        <end position="98"/>
    </location>
</feature>
<feature type="domain" description="XPG-I" evidence="14">
    <location>
        <begin position="140"/>
        <end position="221"/>
    </location>
</feature>
<reference evidence="17 18" key="1">
    <citation type="submission" date="2016-05" db="EMBL/GenBank/DDBJ databases">
        <title>Microbial consortia oxidize butane by reversing methanogenesis.</title>
        <authorList>
            <person name="Laso-Perez R."/>
            <person name="Richter M."/>
            <person name="Wegener G."/>
            <person name="Musat F."/>
        </authorList>
    </citation>
    <scope>NUCLEOTIDE SEQUENCE [LARGE SCALE GENOMIC DNA]</scope>
    <source>
        <strain evidence="17">BOX1</strain>
    </source>
</reference>
<feature type="binding site" evidence="12">
    <location>
        <position position="173"/>
    </location>
    <ligand>
        <name>Mg(2+)</name>
        <dbReference type="ChEBI" id="CHEBI:18420"/>
        <label>2</label>
    </ligand>
</feature>
<evidence type="ECO:0000256" key="6">
    <source>
        <dbReference type="ARBA" id="ARBA00022801"/>
    </source>
</evidence>
<keyword evidence="1 12" id="KW-0235">DNA replication</keyword>
<dbReference type="GO" id="GO:0000287">
    <property type="term" value="F:magnesium ion binding"/>
    <property type="evidence" value="ECO:0007669"/>
    <property type="project" value="UniProtKB-UniRule"/>
</dbReference>
<dbReference type="Gene3D" id="3.40.50.1010">
    <property type="entry name" value="5'-nuclease"/>
    <property type="match status" value="1"/>
</dbReference>
<dbReference type="EMBL" id="LYOR01000002">
    <property type="protein sequence ID" value="OFV66589.1"/>
    <property type="molecule type" value="Genomic_DNA"/>
</dbReference>
<dbReference type="PROSITE" id="PS00841">
    <property type="entry name" value="XPG_1"/>
    <property type="match status" value="1"/>
</dbReference>
<dbReference type="AlphaFoldDB" id="A0A1F2P5L4"/>
<keyword evidence="6 12" id="KW-0378">Hydrolase</keyword>
<dbReference type="CDD" id="cd09867">
    <property type="entry name" value="PIN_FEN1"/>
    <property type="match status" value="1"/>
</dbReference>
<evidence type="ECO:0000256" key="12">
    <source>
        <dbReference type="HAMAP-Rule" id="MF_00614"/>
    </source>
</evidence>
<dbReference type="HAMAP" id="MF_00614">
    <property type="entry name" value="Fen"/>
    <property type="match status" value="1"/>
</dbReference>
<dbReference type="GO" id="GO:0017108">
    <property type="term" value="F:5'-flap endonuclease activity"/>
    <property type="evidence" value="ECO:0007669"/>
    <property type="project" value="UniProtKB-UniRule"/>
</dbReference>
<dbReference type="Proteomes" id="UP000185779">
    <property type="component" value="Unassembled WGS sequence"/>
</dbReference>
<keyword evidence="5 12" id="KW-0227">DNA damage</keyword>
<dbReference type="InterPro" id="IPR019974">
    <property type="entry name" value="XPG_CS"/>
</dbReference>
<comment type="subunit">
    <text evidence="11 12">Interacts with PCNA. PCNA stimulates the nuclease activity without altering cleavage specificity.</text>
</comment>
<evidence type="ECO:0000256" key="7">
    <source>
        <dbReference type="ARBA" id="ARBA00022839"/>
    </source>
</evidence>
<evidence type="ECO:0000256" key="11">
    <source>
        <dbReference type="ARBA" id="ARBA00065981"/>
    </source>
</evidence>
<comment type="caution">
    <text evidence="17">The sequence shown here is derived from an EMBL/GenBank/DDBJ whole genome shotgun (WGS) entry which is preliminary data.</text>
</comment>